<dbReference type="EMBL" id="LT629972">
    <property type="protein sequence ID" value="SEI21312.1"/>
    <property type="molecule type" value="Genomic_DNA"/>
</dbReference>
<gene>
    <name evidence="1" type="ORF">SAMN05216581_4449</name>
</gene>
<evidence type="ECO:0000313" key="2">
    <source>
        <dbReference type="Proteomes" id="UP000182272"/>
    </source>
</evidence>
<evidence type="ECO:0000313" key="1">
    <source>
        <dbReference type="EMBL" id="SEI21312.1"/>
    </source>
</evidence>
<proteinExistence type="predicted"/>
<dbReference type="Proteomes" id="UP000182272">
    <property type="component" value="Chromosome I"/>
</dbReference>
<accession>A0A1H6NWV7</accession>
<protein>
    <recommendedName>
        <fullName evidence="3">Transcription factor zinc-finger domain-containing protein</fullName>
    </recommendedName>
</protein>
<sequence>MICPRCEQGDIYNVRVRATGEHLYLCRECDATWFSVEKIGVEKFFDYGAYMEECGLEPLWNELDYIEKL</sequence>
<reference evidence="1 2" key="1">
    <citation type="submission" date="2016-10" db="EMBL/GenBank/DDBJ databases">
        <authorList>
            <person name="de Groot N.N."/>
        </authorList>
    </citation>
    <scope>NUCLEOTIDE SEQUENCE [LARGE SCALE GENOMIC DNA]</scope>
    <source>
        <strain evidence="1 2">LMG 2158</strain>
    </source>
</reference>
<dbReference type="AlphaFoldDB" id="A0A1H6NWV7"/>
<organism evidence="1 2">
    <name type="scientific">Pseudomonas asplenii</name>
    <dbReference type="NCBI Taxonomy" id="53407"/>
    <lineage>
        <taxon>Bacteria</taxon>
        <taxon>Pseudomonadati</taxon>
        <taxon>Pseudomonadota</taxon>
        <taxon>Gammaproteobacteria</taxon>
        <taxon>Pseudomonadales</taxon>
        <taxon>Pseudomonadaceae</taxon>
        <taxon>Pseudomonas</taxon>
    </lineage>
</organism>
<evidence type="ECO:0008006" key="3">
    <source>
        <dbReference type="Google" id="ProtNLM"/>
    </source>
</evidence>
<name>A0A1H6NWV7_9PSED</name>